<dbReference type="InterPro" id="IPR007300">
    <property type="entry name" value="CidB/LrgB"/>
</dbReference>
<dbReference type="GO" id="GO:0016020">
    <property type="term" value="C:membrane"/>
    <property type="evidence" value="ECO:0007669"/>
    <property type="project" value="UniProtKB-SubCell"/>
</dbReference>
<organism evidence="6 7">
    <name type="scientific">Emiliania huxleyi (strain CCMP1516)</name>
    <dbReference type="NCBI Taxonomy" id="280463"/>
    <lineage>
        <taxon>Eukaryota</taxon>
        <taxon>Haptista</taxon>
        <taxon>Haptophyta</taxon>
        <taxon>Prymnesiophyceae</taxon>
        <taxon>Isochrysidales</taxon>
        <taxon>Noelaerhabdaceae</taxon>
        <taxon>Emiliania</taxon>
    </lineage>
</organism>
<evidence type="ECO:0000256" key="3">
    <source>
        <dbReference type="ARBA" id="ARBA00022989"/>
    </source>
</evidence>
<dbReference type="PANTHER" id="PTHR30249">
    <property type="entry name" value="PUTATIVE SEROTONIN TRANSPORTER"/>
    <property type="match status" value="1"/>
</dbReference>
<dbReference type="Proteomes" id="UP000013827">
    <property type="component" value="Unassembled WGS sequence"/>
</dbReference>
<evidence type="ECO:0000313" key="6">
    <source>
        <dbReference type="EnsemblProtists" id="EOD24410"/>
    </source>
</evidence>
<dbReference type="HOGENOM" id="CLU_708694_0_0_1"/>
<dbReference type="AlphaFoldDB" id="A0A0D3JLM5"/>
<comment type="subcellular location">
    <subcellularLocation>
        <location evidence="1">Membrane</location>
        <topology evidence="1">Multi-pass membrane protein</topology>
    </subcellularLocation>
</comment>
<dbReference type="RefSeq" id="XP_005776839.1">
    <property type="nucleotide sequence ID" value="XM_005776782.1"/>
</dbReference>
<evidence type="ECO:0000256" key="5">
    <source>
        <dbReference type="SAM" id="SignalP"/>
    </source>
</evidence>
<name>A0A0D3JLM5_EMIH1</name>
<reference evidence="7" key="1">
    <citation type="journal article" date="2013" name="Nature">
        <title>Pan genome of the phytoplankton Emiliania underpins its global distribution.</title>
        <authorList>
            <person name="Read B.A."/>
            <person name="Kegel J."/>
            <person name="Klute M.J."/>
            <person name="Kuo A."/>
            <person name="Lefebvre S.C."/>
            <person name="Maumus F."/>
            <person name="Mayer C."/>
            <person name="Miller J."/>
            <person name="Monier A."/>
            <person name="Salamov A."/>
            <person name="Young J."/>
            <person name="Aguilar M."/>
            <person name="Claverie J.M."/>
            <person name="Frickenhaus S."/>
            <person name="Gonzalez K."/>
            <person name="Herman E.K."/>
            <person name="Lin Y.C."/>
            <person name="Napier J."/>
            <person name="Ogata H."/>
            <person name="Sarno A.F."/>
            <person name="Shmutz J."/>
            <person name="Schroeder D."/>
            <person name="de Vargas C."/>
            <person name="Verret F."/>
            <person name="von Dassow P."/>
            <person name="Valentin K."/>
            <person name="Van de Peer Y."/>
            <person name="Wheeler G."/>
            <person name="Dacks J.B."/>
            <person name="Delwiche C.F."/>
            <person name="Dyhrman S.T."/>
            <person name="Glockner G."/>
            <person name="John U."/>
            <person name="Richards T."/>
            <person name="Worden A.Z."/>
            <person name="Zhang X."/>
            <person name="Grigoriev I.V."/>
            <person name="Allen A.E."/>
            <person name="Bidle K."/>
            <person name="Borodovsky M."/>
            <person name="Bowler C."/>
            <person name="Brownlee C."/>
            <person name="Cock J.M."/>
            <person name="Elias M."/>
            <person name="Gladyshev V.N."/>
            <person name="Groth M."/>
            <person name="Guda C."/>
            <person name="Hadaegh A."/>
            <person name="Iglesias-Rodriguez M.D."/>
            <person name="Jenkins J."/>
            <person name="Jones B.M."/>
            <person name="Lawson T."/>
            <person name="Leese F."/>
            <person name="Lindquist E."/>
            <person name="Lobanov A."/>
            <person name="Lomsadze A."/>
            <person name="Malik S.B."/>
            <person name="Marsh M.E."/>
            <person name="Mackinder L."/>
            <person name="Mock T."/>
            <person name="Mueller-Roeber B."/>
            <person name="Pagarete A."/>
            <person name="Parker M."/>
            <person name="Probert I."/>
            <person name="Quesneville H."/>
            <person name="Raines C."/>
            <person name="Rensing S.A."/>
            <person name="Riano-Pachon D.M."/>
            <person name="Richier S."/>
            <person name="Rokitta S."/>
            <person name="Shiraiwa Y."/>
            <person name="Soanes D.M."/>
            <person name="van der Giezen M."/>
            <person name="Wahlund T.M."/>
            <person name="Williams B."/>
            <person name="Wilson W."/>
            <person name="Wolfe G."/>
            <person name="Wurch L.L."/>
        </authorList>
    </citation>
    <scope>NUCLEOTIDE SEQUENCE</scope>
</reference>
<accession>A0A0D3JLM5</accession>
<keyword evidence="7" id="KW-1185">Reference proteome</keyword>
<dbReference type="EnsemblProtists" id="EOD24410">
    <property type="protein sequence ID" value="EOD24410"/>
    <property type="gene ID" value="EMIHUDRAFT_115930"/>
</dbReference>
<dbReference type="Pfam" id="PF04172">
    <property type="entry name" value="LrgB"/>
    <property type="match status" value="1"/>
</dbReference>
<dbReference type="KEGG" id="ehx:EMIHUDRAFT_115930"/>
<evidence type="ECO:0000256" key="1">
    <source>
        <dbReference type="ARBA" id="ARBA00004141"/>
    </source>
</evidence>
<dbReference type="PANTHER" id="PTHR30249:SF0">
    <property type="entry name" value="PLASTIDAL GLYCOLATE_GLYCERATE TRANSLOCATOR 1, CHLOROPLASTIC"/>
    <property type="match status" value="1"/>
</dbReference>
<evidence type="ECO:0000256" key="4">
    <source>
        <dbReference type="ARBA" id="ARBA00023136"/>
    </source>
</evidence>
<proteinExistence type="predicted"/>
<dbReference type="PaxDb" id="2903-EOD24410"/>
<keyword evidence="2" id="KW-0812">Transmembrane</keyword>
<reference evidence="6" key="2">
    <citation type="submission" date="2024-10" db="UniProtKB">
        <authorList>
            <consortium name="EnsemblProtists"/>
        </authorList>
    </citation>
    <scope>IDENTIFICATION</scope>
</reference>
<keyword evidence="5" id="KW-0732">Signal</keyword>
<protein>
    <submittedName>
        <fullName evidence="6">Uncharacterized protein</fullName>
    </submittedName>
</protein>
<feature type="chain" id="PRO_5044291468" evidence="5">
    <location>
        <begin position="21"/>
        <end position="390"/>
    </location>
</feature>
<evidence type="ECO:0000313" key="7">
    <source>
        <dbReference type="Proteomes" id="UP000013827"/>
    </source>
</evidence>
<dbReference type="GeneID" id="17269956"/>
<evidence type="ECO:0000256" key="2">
    <source>
        <dbReference type="ARBA" id="ARBA00022692"/>
    </source>
</evidence>
<keyword evidence="4" id="KW-0472">Membrane</keyword>
<feature type="signal peptide" evidence="5">
    <location>
        <begin position="1"/>
        <end position="20"/>
    </location>
</feature>
<keyword evidence="3" id="KW-1133">Transmembrane helix</keyword>
<sequence length="390" mass="39659">MHVHMLSALLLLLAVLDGHCFVPSSTVARPLAPVPVLRRPALLTDASAAAPAAMPLPHEPPEPTVREWLPTALRSKAIAPAVVLLLMHAALRRLLRQVAASAPPSVVSVGVTFPASIVGMLGGFGVLCGVRRVSEGAASTASAFFEPALACIFAPGFIALPLKVPPLGAVEVVAFFGLLLAGFATSTATNEAVAAACEPAAVEGREVHPFVSCSAAVLLACAGIGRRSGQGFGTFSELSRNPLGNFPLGTATLGSLTGMLSAAAAARALGLPPALRLALLSRSTTTALAPEMCRLLSCEPSISPYLPISPRISGKPLLSRLGVRDPAARGLALSGTAHGGAVLCLSDEREAFPFAALMMSLGAACSVGLLTVAPVRALVLRVALGQAVQL</sequence>